<protein>
    <submittedName>
        <fullName evidence="1">TniB family NTP-binding protein</fullName>
    </submittedName>
</protein>
<accession>A0A7W2KHB8</accession>
<dbReference type="EMBL" id="JACGCX010000009">
    <property type="protein sequence ID" value="MBA6098492.1"/>
    <property type="molecule type" value="Genomic_DNA"/>
</dbReference>
<dbReference type="InterPro" id="IPR008868">
    <property type="entry name" value="TniB"/>
</dbReference>
<gene>
    <name evidence="1" type="ORF">H4C80_15320</name>
</gene>
<organism evidence="1 2">
    <name type="scientific">Pseudomonas juntendi</name>
    <dbReference type="NCBI Taxonomy" id="2666183"/>
    <lineage>
        <taxon>Bacteria</taxon>
        <taxon>Pseudomonadati</taxon>
        <taxon>Pseudomonadota</taxon>
        <taxon>Gammaproteobacteria</taxon>
        <taxon>Pseudomonadales</taxon>
        <taxon>Pseudomonadaceae</taxon>
        <taxon>Pseudomonas</taxon>
    </lineage>
</organism>
<proteinExistence type="predicted"/>
<evidence type="ECO:0000313" key="2">
    <source>
        <dbReference type="Proteomes" id="UP000545074"/>
    </source>
</evidence>
<comment type="caution">
    <text evidence="1">The sequence shown here is derived from an EMBL/GenBank/DDBJ whole genome shotgun (WGS) entry which is preliminary data.</text>
</comment>
<reference evidence="1 2" key="1">
    <citation type="submission" date="2020-07" db="EMBL/GenBank/DDBJ databases">
        <title>Diversity of carbapenemase encoding genes among Pseudomonas putida group clinical isolates in a tertiary Brazilian hospital.</title>
        <authorList>
            <person name="Alberto-Lei F."/>
            <person name="Nodari C.S."/>
            <person name="Streling A.P."/>
            <person name="Paulino J.T."/>
            <person name="Bessa-Neto F.O."/>
            <person name="Cayo R."/>
            <person name="Gales A.C."/>
        </authorList>
    </citation>
    <scope>NUCLEOTIDE SEQUENCE [LARGE SCALE GENOMIC DNA]</scope>
    <source>
        <strain evidence="1 2">12815</strain>
    </source>
</reference>
<dbReference type="Proteomes" id="UP000545074">
    <property type="component" value="Unassembled WGS sequence"/>
</dbReference>
<evidence type="ECO:0000313" key="1">
    <source>
        <dbReference type="EMBL" id="MBA6098492.1"/>
    </source>
</evidence>
<sequence length="320" mass="35896">MNHLSDKTRELLSLPAEERALACMRELFLMHPSAMAAELSAQRLVALPRCTSNPGMSLIAHAGLGKSLLGQRWQTQSFKSDSNWSGKVIYIDLVENIANPNVMKLFLAELGKQFYKRPLTLSYRDVALAQQLIRKNNVRCVFVDETPLLKQALSKMRFTREFGAIKGLAGPSWQMNVILSGTEDGFTDIYDDATILTRFSLRASKLTPWENDFEGESFVNGYMCYMPLMQKSVINGELLKKLHESARTTTVKSGAAVSYCSRRAVVEILREACRLEIESGQEYINAKSISKAWNKMQGVNEALARLETRPVPLPQTAPLK</sequence>
<dbReference type="RefSeq" id="WP_182389709.1">
    <property type="nucleotide sequence ID" value="NZ_JACGCX010000009.1"/>
</dbReference>
<dbReference type="AlphaFoldDB" id="A0A7W2KHB8"/>
<name>A0A7W2KHB8_9PSED</name>
<dbReference type="Pfam" id="PF05621">
    <property type="entry name" value="TniB"/>
    <property type="match status" value="1"/>
</dbReference>